<feature type="domain" description="Peptidase S24/S26A/S26B/S26C" evidence="8">
    <location>
        <begin position="18"/>
        <end position="132"/>
    </location>
</feature>
<gene>
    <name evidence="9" type="ORF">RBEAN4_1510</name>
</gene>
<protein>
    <submittedName>
        <fullName evidence="9">Peptidase S24-like family protein</fullName>
    </submittedName>
</protein>
<keyword evidence="2" id="KW-0227">DNA damage</keyword>
<dbReference type="GO" id="GO:0006281">
    <property type="term" value="P:DNA repair"/>
    <property type="evidence" value="ECO:0007669"/>
    <property type="project" value="UniProtKB-KW"/>
</dbReference>
<keyword evidence="3 7" id="KW-0378">Hydrolase</keyword>
<evidence type="ECO:0000256" key="1">
    <source>
        <dbReference type="ARBA" id="ARBA00007484"/>
    </source>
</evidence>
<dbReference type="InterPro" id="IPR050077">
    <property type="entry name" value="LexA_repressor"/>
</dbReference>
<dbReference type="PATRIC" id="fig|1359193.3.peg.1466"/>
<evidence type="ECO:0000256" key="3">
    <source>
        <dbReference type="ARBA" id="ARBA00022801"/>
    </source>
</evidence>
<proteinExistence type="inferred from homology"/>
<dbReference type="AlphaFoldDB" id="A0A0F3QD29"/>
<dbReference type="InterPro" id="IPR036286">
    <property type="entry name" value="LexA/Signal_pep-like_sf"/>
</dbReference>
<keyword evidence="4 7" id="KW-0068">Autocatalytic cleavage</keyword>
<dbReference type="PRINTS" id="PR00726">
    <property type="entry name" value="LEXASERPTASE"/>
</dbReference>
<dbReference type="GO" id="GO:0016787">
    <property type="term" value="F:hydrolase activity"/>
    <property type="evidence" value="ECO:0007669"/>
    <property type="project" value="UniProtKB-KW"/>
</dbReference>
<dbReference type="PANTHER" id="PTHR33516">
    <property type="entry name" value="LEXA REPRESSOR"/>
    <property type="match status" value="1"/>
</dbReference>
<keyword evidence="10" id="KW-1185">Reference proteome</keyword>
<dbReference type="CDD" id="cd06529">
    <property type="entry name" value="S24_LexA-like"/>
    <property type="match status" value="1"/>
</dbReference>
<keyword evidence="6" id="KW-0742">SOS response</keyword>
<comment type="caution">
    <text evidence="9">The sequence shown here is derived from an EMBL/GenBank/DDBJ whole genome shotgun (WGS) entry which is preliminary data.</text>
</comment>
<dbReference type="EMBL" id="LAOI01000001">
    <property type="protein sequence ID" value="KJV90505.1"/>
    <property type="molecule type" value="Genomic_DNA"/>
</dbReference>
<dbReference type="GO" id="GO:0003677">
    <property type="term" value="F:DNA binding"/>
    <property type="evidence" value="ECO:0007669"/>
    <property type="project" value="InterPro"/>
</dbReference>
<evidence type="ECO:0000256" key="7">
    <source>
        <dbReference type="RuleBase" id="RU003991"/>
    </source>
</evidence>
<dbReference type="NCBIfam" id="NF007621">
    <property type="entry name" value="PRK10276.1"/>
    <property type="match status" value="1"/>
</dbReference>
<dbReference type="GO" id="GO:0009432">
    <property type="term" value="P:SOS response"/>
    <property type="evidence" value="ECO:0007669"/>
    <property type="project" value="UniProtKB-KW"/>
</dbReference>
<dbReference type="RefSeq" id="WP_011476702.1">
    <property type="nucleotide sequence ID" value="NZ_LAOI01000001.1"/>
</dbReference>
<dbReference type="InterPro" id="IPR006197">
    <property type="entry name" value="Peptidase_S24_LexA"/>
</dbReference>
<dbReference type="SUPFAM" id="SSF51306">
    <property type="entry name" value="LexA/Signal peptidase"/>
    <property type="match status" value="1"/>
</dbReference>
<sequence length="139" mass="15628">MQIKEIFSCSVEKACELPLFDTKVQAGYPSPADGYMSNSLDLNSHLIKHPKSTFFVQVTGDSMIDAGIRENDLLIVDKSLPPTNNKIVIAVINNEFTVKRLKFINDEAYLMPENKDFPPTKIENGTYIWGVVTSVIQQF</sequence>
<organism evidence="9 10">
    <name type="scientific">Rickettsia bellii str. RML An4</name>
    <dbReference type="NCBI Taxonomy" id="1359193"/>
    <lineage>
        <taxon>Bacteria</taxon>
        <taxon>Pseudomonadati</taxon>
        <taxon>Pseudomonadota</taxon>
        <taxon>Alphaproteobacteria</taxon>
        <taxon>Rickettsiales</taxon>
        <taxon>Rickettsiaceae</taxon>
        <taxon>Rickettsieae</taxon>
        <taxon>Rickettsia</taxon>
        <taxon>belli group</taxon>
    </lineage>
</organism>
<dbReference type="Proteomes" id="UP000033661">
    <property type="component" value="Unassembled WGS sequence"/>
</dbReference>
<dbReference type="PANTHER" id="PTHR33516:SF2">
    <property type="entry name" value="LEXA REPRESSOR-RELATED"/>
    <property type="match status" value="1"/>
</dbReference>
<comment type="similarity">
    <text evidence="1 7">Belongs to the peptidase S24 family.</text>
</comment>
<dbReference type="InterPro" id="IPR015927">
    <property type="entry name" value="Peptidase_S24_S26A/B/C"/>
</dbReference>
<evidence type="ECO:0000256" key="4">
    <source>
        <dbReference type="ARBA" id="ARBA00022813"/>
    </source>
</evidence>
<accession>A0A0F3QD29</accession>
<evidence type="ECO:0000256" key="2">
    <source>
        <dbReference type="ARBA" id="ARBA00022763"/>
    </source>
</evidence>
<name>A0A0F3QD29_RICBE</name>
<reference evidence="9 10" key="1">
    <citation type="submission" date="2015-02" db="EMBL/GenBank/DDBJ databases">
        <title>Genome Sequencing of Rickettsiales.</title>
        <authorList>
            <person name="Daugherty S.C."/>
            <person name="Su Q."/>
            <person name="Abolude K."/>
            <person name="Beier-Sexton M."/>
            <person name="Carlyon J.A."/>
            <person name="Carter R."/>
            <person name="Day N.P."/>
            <person name="Dumler S.J."/>
            <person name="Dyachenko V."/>
            <person name="Godinez A."/>
            <person name="Kurtti T.J."/>
            <person name="Lichay M."/>
            <person name="Mullins K.E."/>
            <person name="Ott S."/>
            <person name="Pappas-Brown V."/>
            <person name="Paris D.H."/>
            <person name="Patel P."/>
            <person name="Richards A.L."/>
            <person name="Sadzewicz L."/>
            <person name="Sears K."/>
            <person name="Seidman D."/>
            <person name="Sengamalay N."/>
            <person name="Stenos J."/>
            <person name="Tallon L.J."/>
            <person name="Vincent G."/>
            <person name="Fraser C.M."/>
            <person name="Munderloh U."/>
            <person name="Dunning-Hotopp J.C."/>
        </authorList>
    </citation>
    <scope>NUCLEOTIDE SEQUENCE [LARGE SCALE GENOMIC DNA]</scope>
    <source>
        <strain evidence="9 10">RML An4</strain>
    </source>
</reference>
<dbReference type="InterPro" id="IPR039418">
    <property type="entry name" value="LexA-like"/>
</dbReference>
<evidence type="ECO:0000313" key="10">
    <source>
        <dbReference type="Proteomes" id="UP000033661"/>
    </source>
</evidence>
<dbReference type="Gene3D" id="2.10.109.10">
    <property type="entry name" value="Umud Fragment, subunit A"/>
    <property type="match status" value="1"/>
</dbReference>
<dbReference type="GO" id="GO:0006355">
    <property type="term" value="P:regulation of DNA-templated transcription"/>
    <property type="evidence" value="ECO:0007669"/>
    <property type="project" value="InterPro"/>
</dbReference>
<evidence type="ECO:0000259" key="8">
    <source>
        <dbReference type="Pfam" id="PF00717"/>
    </source>
</evidence>
<evidence type="ECO:0000256" key="6">
    <source>
        <dbReference type="ARBA" id="ARBA00023236"/>
    </source>
</evidence>
<evidence type="ECO:0000256" key="5">
    <source>
        <dbReference type="ARBA" id="ARBA00023204"/>
    </source>
</evidence>
<dbReference type="Pfam" id="PF00717">
    <property type="entry name" value="Peptidase_S24"/>
    <property type="match status" value="1"/>
</dbReference>
<dbReference type="MEROPS" id="S24.003"/>
<evidence type="ECO:0000313" key="9">
    <source>
        <dbReference type="EMBL" id="KJV90505.1"/>
    </source>
</evidence>
<keyword evidence="5" id="KW-0234">DNA repair</keyword>